<dbReference type="GO" id="GO:0030964">
    <property type="term" value="C:NADH dehydrogenase complex"/>
    <property type="evidence" value="ECO:0007669"/>
    <property type="project" value="TreeGrafter"/>
</dbReference>
<feature type="transmembrane region" description="Helical" evidence="17">
    <location>
        <begin position="29"/>
        <end position="49"/>
    </location>
</feature>
<dbReference type="GO" id="GO:0008137">
    <property type="term" value="F:NADH dehydrogenase (ubiquinone) activity"/>
    <property type="evidence" value="ECO:0007669"/>
    <property type="project" value="UniProtKB-EC"/>
</dbReference>
<evidence type="ECO:0000256" key="11">
    <source>
        <dbReference type="ARBA" id="ARBA00022989"/>
    </source>
</evidence>
<evidence type="ECO:0000256" key="9">
    <source>
        <dbReference type="ARBA" id="ARBA00022967"/>
    </source>
</evidence>
<evidence type="ECO:0000256" key="4">
    <source>
        <dbReference type="ARBA" id="ARBA00012944"/>
    </source>
</evidence>
<dbReference type="InterPro" id="IPR001133">
    <property type="entry name" value="NADH_UbQ_OxRdtase_chain4L/K"/>
</dbReference>
<reference evidence="18" key="1">
    <citation type="journal article" date="2018" name="J. ISSAAS">
        <title>The contribution of mitochondrial metagenomics to large-scale data mining and phylogenetic analysis of Coleoptera.</title>
        <authorList>
            <person name="Miller K."/>
            <person name="Linard B."/>
            <person name="Motyka M."/>
            <person name="Bocek M."/>
            <person name="Vogler A.P."/>
        </authorList>
    </citation>
    <scope>NUCLEOTIDE SEQUENCE</scope>
</reference>
<evidence type="ECO:0000256" key="7">
    <source>
        <dbReference type="ARBA" id="ARBA00022660"/>
    </source>
</evidence>
<evidence type="ECO:0000256" key="6">
    <source>
        <dbReference type="ARBA" id="ARBA00022448"/>
    </source>
</evidence>
<protein>
    <recommendedName>
        <fullName evidence="5 17">NADH-ubiquinone oxidoreductase chain 4L</fullName>
        <ecNumber evidence="4 17">7.1.1.2</ecNumber>
    </recommendedName>
</protein>
<keyword evidence="8 17" id="KW-0812">Transmembrane</keyword>
<sequence>MLIYLFSLIYMFFMGVLSFSIKRKHLLSMLLSLEFIILSLFFFMFNFLLMMNYEVYFSMIFISFSVCESALSLSLLVSMIRCHGNDYFKMMNLLW</sequence>
<comment type="subcellular location">
    <subcellularLocation>
        <location evidence="17">Mitochondrion inner membrane</location>
        <topology evidence="17">Multi-pass membrane protein</topology>
    </subcellularLocation>
    <subcellularLocation>
        <location evidence="2">Mitochondrion membrane</location>
        <topology evidence="2">Multi-pass membrane protein</topology>
    </subcellularLocation>
</comment>
<geneLocation type="mitochondrion" evidence="18"/>
<keyword evidence="17" id="KW-0999">Mitochondrion inner membrane</keyword>
<keyword evidence="7 17" id="KW-0679">Respiratory chain</keyword>
<keyword evidence="6 17" id="KW-0813">Transport</keyword>
<feature type="transmembrane region" description="Helical" evidence="17">
    <location>
        <begin position="6"/>
        <end position="22"/>
    </location>
</feature>
<gene>
    <name evidence="18" type="primary">nad4l</name>
</gene>
<keyword evidence="14 17" id="KW-0496">Mitochondrion</keyword>
<evidence type="ECO:0000256" key="2">
    <source>
        <dbReference type="ARBA" id="ARBA00004225"/>
    </source>
</evidence>
<keyword evidence="15 17" id="KW-0472">Membrane</keyword>
<keyword evidence="9 17" id="KW-1278">Translocase</keyword>
<evidence type="ECO:0000313" key="18">
    <source>
        <dbReference type="EMBL" id="AXS64850.1"/>
    </source>
</evidence>
<dbReference type="AlphaFoldDB" id="A0A346RFK3"/>
<comment type="function">
    <text evidence="17">Core subunit of the mitochondrial membrane respiratory chain NADH dehydrogenase (Complex I) which catalyzes electron transfer from NADH through the respiratory chain, using ubiquinone as an electron acceptor.</text>
</comment>
<dbReference type="Gene3D" id="1.10.287.3510">
    <property type="match status" value="1"/>
</dbReference>
<evidence type="ECO:0000256" key="14">
    <source>
        <dbReference type="ARBA" id="ARBA00023128"/>
    </source>
</evidence>
<evidence type="ECO:0000256" key="1">
    <source>
        <dbReference type="ARBA" id="ARBA00003257"/>
    </source>
</evidence>
<comment type="similarity">
    <text evidence="3 17">Belongs to the complex I subunit 4L family.</text>
</comment>
<keyword evidence="11 17" id="KW-1133">Transmembrane helix</keyword>
<dbReference type="Pfam" id="PF00420">
    <property type="entry name" value="Oxidored_q2"/>
    <property type="match status" value="1"/>
</dbReference>
<keyword evidence="12 17" id="KW-0520">NAD</keyword>
<keyword evidence="10 17" id="KW-0249">Electron transport</keyword>
<feature type="transmembrane region" description="Helical" evidence="17">
    <location>
        <begin position="55"/>
        <end position="80"/>
    </location>
</feature>
<dbReference type="PANTHER" id="PTHR11434:SF0">
    <property type="entry name" value="NADH-UBIQUINONE OXIDOREDUCTASE CHAIN 4L"/>
    <property type="match status" value="1"/>
</dbReference>
<evidence type="ECO:0000256" key="3">
    <source>
        <dbReference type="ARBA" id="ARBA00010519"/>
    </source>
</evidence>
<evidence type="ECO:0000256" key="12">
    <source>
        <dbReference type="ARBA" id="ARBA00023027"/>
    </source>
</evidence>
<evidence type="ECO:0000256" key="15">
    <source>
        <dbReference type="ARBA" id="ARBA00023136"/>
    </source>
</evidence>
<evidence type="ECO:0000256" key="5">
    <source>
        <dbReference type="ARBA" id="ARBA00016612"/>
    </source>
</evidence>
<dbReference type="GO" id="GO:0016651">
    <property type="term" value="F:oxidoreductase activity, acting on NAD(P)H"/>
    <property type="evidence" value="ECO:0007669"/>
    <property type="project" value="InterPro"/>
</dbReference>
<keyword evidence="13 17" id="KW-0830">Ubiquinone</keyword>
<evidence type="ECO:0000256" key="16">
    <source>
        <dbReference type="ARBA" id="ARBA00049551"/>
    </source>
</evidence>
<dbReference type="PANTHER" id="PTHR11434">
    <property type="entry name" value="NADH-UBIQUINONE OXIDOREDUCTASE SUBUNIT ND4L"/>
    <property type="match status" value="1"/>
</dbReference>
<dbReference type="InterPro" id="IPR039428">
    <property type="entry name" value="NUOK/Mnh_C1-like"/>
</dbReference>
<comment type="catalytic activity">
    <reaction evidence="16 17">
        <text>a ubiquinone + NADH + 5 H(+)(in) = a ubiquinol + NAD(+) + 4 H(+)(out)</text>
        <dbReference type="Rhea" id="RHEA:29091"/>
        <dbReference type="Rhea" id="RHEA-COMP:9565"/>
        <dbReference type="Rhea" id="RHEA-COMP:9566"/>
        <dbReference type="ChEBI" id="CHEBI:15378"/>
        <dbReference type="ChEBI" id="CHEBI:16389"/>
        <dbReference type="ChEBI" id="CHEBI:17976"/>
        <dbReference type="ChEBI" id="CHEBI:57540"/>
        <dbReference type="ChEBI" id="CHEBI:57945"/>
        <dbReference type="EC" id="7.1.1.2"/>
    </reaction>
</comment>
<dbReference type="EMBL" id="MG193329">
    <property type="protein sequence ID" value="AXS64850.1"/>
    <property type="molecule type" value="Genomic_DNA"/>
</dbReference>
<evidence type="ECO:0000256" key="8">
    <source>
        <dbReference type="ARBA" id="ARBA00022692"/>
    </source>
</evidence>
<dbReference type="GO" id="GO:0005743">
    <property type="term" value="C:mitochondrial inner membrane"/>
    <property type="evidence" value="ECO:0007669"/>
    <property type="project" value="UniProtKB-SubCell"/>
</dbReference>
<evidence type="ECO:0000256" key="10">
    <source>
        <dbReference type="ARBA" id="ARBA00022982"/>
    </source>
</evidence>
<dbReference type="EC" id="7.1.1.2" evidence="4 17"/>
<dbReference type="GO" id="GO:0042773">
    <property type="term" value="P:ATP synthesis coupled electron transport"/>
    <property type="evidence" value="ECO:0007669"/>
    <property type="project" value="UniProtKB-UniRule"/>
</dbReference>
<organism evidence="18">
    <name type="scientific">Cucujoidea sp. 14 KM-2017</name>
    <dbReference type="NCBI Taxonomy" id="2219350"/>
    <lineage>
        <taxon>Eukaryota</taxon>
        <taxon>Metazoa</taxon>
        <taxon>Ecdysozoa</taxon>
        <taxon>Arthropoda</taxon>
        <taxon>Hexapoda</taxon>
        <taxon>Insecta</taxon>
        <taxon>Pterygota</taxon>
        <taxon>Neoptera</taxon>
        <taxon>Endopterygota</taxon>
        <taxon>Coleoptera</taxon>
        <taxon>Polyphaga</taxon>
        <taxon>Cucujiformia</taxon>
    </lineage>
</organism>
<comment type="function">
    <text evidence="1">Core subunit of the mitochondrial membrane respiratory chain NADH dehydrogenase (Complex I) that is believed to belong to the minimal assembly required for catalysis. Complex I functions in the transfer of electrons from NADH to the respiratory chain. The immediate electron acceptor for the enzyme is believed to be ubiquinone.</text>
</comment>
<proteinExistence type="inferred from homology"/>
<accession>A0A346RFK3</accession>
<name>A0A346RFK3_9CUCU</name>
<evidence type="ECO:0000256" key="13">
    <source>
        <dbReference type="ARBA" id="ARBA00023075"/>
    </source>
</evidence>
<evidence type="ECO:0000256" key="17">
    <source>
        <dbReference type="RuleBase" id="RU004419"/>
    </source>
</evidence>